<sequence length="223" mass="25466">MGEQWIQEILNLGEDEKMTPKQLAILQAAIEVFSDKGYSAAATSEIAQKAGVAEGTIFRYYKTKKDLLLSIVGPTMSRMIAPFVLRNFKGVLDIPFDSYEDFLRAFIVNRLEFGRKNFRIIKILIQEIPFQPALREQFVENILGKVVERVEKIVEHFKEKGEIVEIPTPAIIRFTVSSVIGFLLARLLLMPDKDWNDEEEIELTIRFIMHGISPDGIGSKTFK</sequence>
<dbReference type="SUPFAM" id="SSF46689">
    <property type="entry name" value="Homeodomain-like"/>
    <property type="match status" value="1"/>
</dbReference>
<dbReference type="eggNOG" id="COG1309">
    <property type="taxonomic scope" value="Bacteria"/>
</dbReference>
<dbReference type="InterPro" id="IPR050624">
    <property type="entry name" value="HTH-type_Tx_Regulator"/>
</dbReference>
<dbReference type="OrthoDB" id="9780824at2"/>
<feature type="domain" description="HTH tetR-type" evidence="3">
    <location>
        <begin position="19"/>
        <end position="79"/>
    </location>
</feature>
<dbReference type="PANTHER" id="PTHR43479:SF11">
    <property type="entry name" value="ACREF_ENVCD OPERON REPRESSOR-RELATED"/>
    <property type="match status" value="1"/>
</dbReference>
<dbReference type="Gene3D" id="1.10.357.10">
    <property type="entry name" value="Tetracycline Repressor, domain 2"/>
    <property type="match status" value="1"/>
</dbReference>
<evidence type="ECO:0000313" key="4">
    <source>
        <dbReference type="EMBL" id="KGE18359.1"/>
    </source>
</evidence>
<evidence type="ECO:0000256" key="1">
    <source>
        <dbReference type="ARBA" id="ARBA00023125"/>
    </source>
</evidence>
<reference evidence="4 5" key="2">
    <citation type="submission" date="2014-10" db="EMBL/GenBank/DDBJ databases">
        <title>Comparative genomics of the Paenibacillus odorifer group.</title>
        <authorList>
            <person name="Tsai Y.-C."/>
            <person name="Martin N."/>
            <person name="Korlach J."/>
            <person name="Wiedmann M."/>
        </authorList>
    </citation>
    <scope>NUCLEOTIDE SEQUENCE [LARGE SCALE GENOMIC DNA]</scope>
    <source>
        <strain evidence="4 5">DSM 18334</strain>
    </source>
</reference>
<dbReference type="PRINTS" id="PR00455">
    <property type="entry name" value="HTHTETR"/>
</dbReference>
<evidence type="ECO:0000259" key="3">
    <source>
        <dbReference type="PROSITE" id="PS50977"/>
    </source>
</evidence>
<dbReference type="AlphaFoldDB" id="A0A098M725"/>
<keyword evidence="5" id="KW-1185">Reference proteome</keyword>
<evidence type="ECO:0000256" key="2">
    <source>
        <dbReference type="PROSITE-ProRule" id="PRU00335"/>
    </source>
</evidence>
<proteinExistence type="predicted"/>
<evidence type="ECO:0000313" key="5">
    <source>
        <dbReference type="Proteomes" id="UP000029734"/>
    </source>
</evidence>
<dbReference type="InterPro" id="IPR036271">
    <property type="entry name" value="Tet_transcr_reg_TetR-rel_C_sf"/>
</dbReference>
<reference evidence="4 5" key="1">
    <citation type="submission" date="2014-08" db="EMBL/GenBank/DDBJ databases">
        <authorList>
            <person name="den Bakker H.C."/>
        </authorList>
    </citation>
    <scope>NUCLEOTIDE SEQUENCE [LARGE SCALE GENOMIC DNA]</scope>
    <source>
        <strain evidence="4 5">DSM 18334</strain>
    </source>
</reference>
<dbReference type="Pfam" id="PF00440">
    <property type="entry name" value="TetR_N"/>
    <property type="match status" value="1"/>
</dbReference>
<dbReference type="PROSITE" id="PS50977">
    <property type="entry name" value="HTH_TETR_2"/>
    <property type="match status" value="1"/>
</dbReference>
<dbReference type="InterPro" id="IPR009057">
    <property type="entry name" value="Homeodomain-like_sf"/>
</dbReference>
<dbReference type="SUPFAM" id="SSF48498">
    <property type="entry name" value="Tetracyclin repressor-like, C-terminal domain"/>
    <property type="match status" value="1"/>
</dbReference>
<dbReference type="PANTHER" id="PTHR43479">
    <property type="entry name" value="ACREF/ENVCD OPERON REPRESSOR-RELATED"/>
    <property type="match status" value="1"/>
</dbReference>
<accession>A0A098M725</accession>
<protein>
    <submittedName>
        <fullName evidence="4">TetR family transcriptional regulator</fullName>
    </submittedName>
</protein>
<organism evidence="4 5">
    <name type="scientific">Paenibacillus wynnii</name>
    <dbReference type="NCBI Taxonomy" id="268407"/>
    <lineage>
        <taxon>Bacteria</taxon>
        <taxon>Bacillati</taxon>
        <taxon>Bacillota</taxon>
        <taxon>Bacilli</taxon>
        <taxon>Bacillales</taxon>
        <taxon>Paenibacillaceae</taxon>
        <taxon>Paenibacillus</taxon>
    </lineage>
</organism>
<dbReference type="Gene3D" id="1.10.10.60">
    <property type="entry name" value="Homeodomain-like"/>
    <property type="match status" value="1"/>
</dbReference>
<dbReference type="InterPro" id="IPR001647">
    <property type="entry name" value="HTH_TetR"/>
</dbReference>
<comment type="caution">
    <text evidence="4">The sequence shown here is derived from an EMBL/GenBank/DDBJ whole genome shotgun (WGS) entry which is preliminary data.</text>
</comment>
<dbReference type="EMBL" id="JQCR01000003">
    <property type="protein sequence ID" value="KGE18359.1"/>
    <property type="molecule type" value="Genomic_DNA"/>
</dbReference>
<gene>
    <name evidence="4" type="ORF">PWYN_28010</name>
</gene>
<dbReference type="GO" id="GO:0003677">
    <property type="term" value="F:DNA binding"/>
    <property type="evidence" value="ECO:0007669"/>
    <property type="project" value="UniProtKB-UniRule"/>
</dbReference>
<feature type="DNA-binding region" description="H-T-H motif" evidence="2">
    <location>
        <begin position="42"/>
        <end position="61"/>
    </location>
</feature>
<dbReference type="STRING" id="268407.PWYN_28010"/>
<keyword evidence="1 2" id="KW-0238">DNA-binding</keyword>
<dbReference type="Proteomes" id="UP000029734">
    <property type="component" value="Unassembled WGS sequence"/>
</dbReference>
<name>A0A098M725_9BACL</name>